<feature type="domain" description="TMEM62 Ig-like" evidence="3">
    <location>
        <begin position="289"/>
        <end position="390"/>
    </location>
</feature>
<dbReference type="OrthoDB" id="27234at2759"/>
<dbReference type="STRING" id="1661398.A0A482W3N9"/>
<proteinExistence type="predicted"/>
<feature type="transmembrane region" description="Helical" evidence="1">
    <location>
        <begin position="442"/>
        <end position="464"/>
    </location>
</feature>
<dbReference type="Pfam" id="PF24384">
    <property type="entry name" value="Ig_TMM62"/>
    <property type="match status" value="1"/>
</dbReference>
<feature type="domain" description="Calcineurin-like phosphoesterase" evidence="2">
    <location>
        <begin position="55"/>
        <end position="266"/>
    </location>
</feature>
<dbReference type="Proteomes" id="UP000292052">
    <property type="component" value="Unassembled WGS sequence"/>
</dbReference>
<dbReference type="InterPro" id="IPR056230">
    <property type="entry name" value="TMEM62_C"/>
</dbReference>
<evidence type="ECO:0000259" key="2">
    <source>
        <dbReference type="Pfam" id="PF00149"/>
    </source>
</evidence>
<reference evidence="5 6" key="1">
    <citation type="submission" date="2017-03" db="EMBL/GenBank/DDBJ databases">
        <title>Genome of the blue death feigning beetle - Asbolus verrucosus.</title>
        <authorList>
            <person name="Rider S.D."/>
        </authorList>
    </citation>
    <scope>NUCLEOTIDE SEQUENCE [LARGE SCALE GENOMIC DNA]</scope>
    <source>
        <strain evidence="5">Butters</strain>
        <tissue evidence="5">Head and leg muscle</tissue>
    </source>
</reference>
<keyword evidence="6" id="KW-1185">Reference proteome</keyword>
<feature type="transmembrane region" description="Helical" evidence="1">
    <location>
        <begin position="470"/>
        <end position="492"/>
    </location>
</feature>
<dbReference type="PANTHER" id="PTHR14795">
    <property type="entry name" value="HELICASE RELATED"/>
    <property type="match status" value="1"/>
</dbReference>
<protein>
    <submittedName>
        <fullName evidence="5">Transmembrane protein 62</fullName>
    </submittedName>
</protein>
<evidence type="ECO:0000259" key="4">
    <source>
        <dbReference type="Pfam" id="PF24394"/>
    </source>
</evidence>
<dbReference type="InterPro" id="IPR056229">
    <property type="entry name" value="Ig_TMM62"/>
</dbReference>
<feature type="domain" description="TMEM62 C-terminal" evidence="4">
    <location>
        <begin position="419"/>
        <end position="496"/>
    </location>
</feature>
<keyword evidence="1" id="KW-1133">Transmembrane helix</keyword>
<dbReference type="Pfam" id="PF24394">
    <property type="entry name" value="TMEM62_C"/>
    <property type="match status" value="1"/>
</dbReference>
<dbReference type="EMBL" id="QDEB01032215">
    <property type="protein sequence ID" value="RZC39664.1"/>
    <property type="molecule type" value="Genomic_DNA"/>
</dbReference>
<keyword evidence="1" id="KW-0472">Membrane</keyword>
<dbReference type="GO" id="GO:0016787">
    <property type="term" value="F:hydrolase activity"/>
    <property type="evidence" value="ECO:0007669"/>
    <property type="project" value="InterPro"/>
</dbReference>
<sequence>MRISKGTIVILVSMLLISIFLANVVNLLSTDETTIKVSTKDNYLKITDTNEHLIWFLQISDIHISVFQDPFRITDFKEFCSRTVDVIKPPIVLASGDLTDAKTADNIGSQQLEKEWQYYRNVLNECRIGEKTTWLDIRGNHDNFNVAGSDSTQNFFANYSMQGRQHSRSYIYQMSQGSDLYSFIGVDACLEPGPRRPFNFIGMLDQIEVDEINRLIEKAKASGSNYTIWFGHFPTSCILSTGNEGVRDLIRKDTNGVVYVCGHLHRLGGYRLLAFDHGMLSFVDVPHGEWPVALITNPKHALFINSAKENLENIKTSTHIRVLAFSLGEIAFVKVKINDGSWMDCYHVSGPLYVLKWNPKKYSSGLHNIELHVKDVHGRENFYSQPFVLDDTRLSFDLLSRIALMTDASTIVEKKVPQPRLRGSCCKSWLRKFWVLSTVDRIFWPIILYPVYLSFGPWSVGYLVEDHLGVIFAWGIFVNGAYLPGSFTYAYGFIQVTSSTLKMYLNQLLCIQMAYLFWMAYGTLAFILGPLRTWSVILAAILWYNAIYLPERCTRKAAEQLQIIPATERRDSNVDVIKQ</sequence>
<accession>A0A482W3N9</accession>
<dbReference type="InterPro" id="IPR041871">
    <property type="entry name" value="MPP_TMEM62"/>
</dbReference>
<name>A0A482W3N9_ASBVE</name>
<keyword evidence="1 5" id="KW-0812">Transmembrane</keyword>
<organism evidence="5 6">
    <name type="scientific">Asbolus verrucosus</name>
    <name type="common">Desert ironclad beetle</name>
    <dbReference type="NCBI Taxonomy" id="1661398"/>
    <lineage>
        <taxon>Eukaryota</taxon>
        <taxon>Metazoa</taxon>
        <taxon>Ecdysozoa</taxon>
        <taxon>Arthropoda</taxon>
        <taxon>Hexapoda</taxon>
        <taxon>Insecta</taxon>
        <taxon>Pterygota</taxon>
        <taxon>Neoptera</taxon>
        <taxon>Endopterygota</taxon>
        <taxon>Coleoptera</taxon>
        <taxon>Polyphaga</taxon>
        <taxon>Cucujiformia</taxon>
        <taxon>Tenebrionidae</taxon>
        <taxon>Pimeliinae</taxon>
        <taxon>Asbolus</taxon>
    </lineage>
</organism>
<feature type="transmembrane region" description="Helical" evidence="1">
    <location>
        <begin position="504"/>
        <end position="527"/>
    </location>
</feature>
<dbReference type="InterPro" id="IPR004843">
    <property type="entry name" value="Calcineurin-like_PHP"/>
</dbReference>
<dbReference type="SUPFAM" id="SSF56300">
    <property type="entry name" value="Metallo-dependent phosphatases"/>
    <property type="match status" value="1"/>
</dbReference>
<dbReference type="AlphaFoldDB" id="A0A482W3N9"/>
<evidence type="ECO:0000259" key="3">
    <source>
        <dbReference type="Pfam" id="PF24384"/>
    </source>
</evidence>
<comment type="caution">
    <text evidence="5">The sequence shown here is derived from an EMBL/GenBank/DDBJ whole genome shotgun (WGS) entry which is preliminary data.</text>
</comment>
<dbReference type="PANTHER" id="PTHR14795:SF0">
    <property type="entry name" value="TRANSMEMBRANE PROTEIN 62"/>
    <property type="match status" value="1"/>
</dbReference>
<dbReference type="CDD" id="cd07401">
    <property type="entry name" value="MPP_TMEM62_N"/>
    <property type="match status" value="1"/>
</dbReference>
<evidence type="ECO:0000313" key="5">
    <source>
        <dbReference type="EMBL" id="RZC39664.1"/>
    </source>
</evidence>
<evidence type="ECO:0000256" key="1">
    <source>
        <dbReference type="SAM" id="Phobius"/>
    </source>
</evidence>
<gene>
    <name evidence="5" type="ORF">BDFB_007700</name>
</gene>
<dbReference type="InterPro" id="IPR029052">
    <property type="entry name" value="Metallo-depent_PP-like"/>
</dbReference>
<evidence type="ECO:0000313" key="6">
    <source>
        <dbReference type="Proteomes" id="UP000292052"/>
    </source>
</evidence>
<dbReference type="Gene3D" id="3.60.21.10">
    <property type="match status" value="1"/>
</dbReference>
<dbReference type="Pfam" id="PF00149">
    <property type="entry name" value="Metallophos"/>
    <property type="match status" value="1"/>
</dbReference>
<feature type="transmembrane region" description="Helical" evidence="1">
    <location>
        <begin position="6"/>
        <end position="28"/>
    </location>
</feature>